<keyword evidence="4" id="KW-1133">Transmembrane helix</keyword>
<evidence type="ECO:0000256" key="8">
    <source>
        <dbReference type="SAM" id="SignalP"/>
    </source>
</evidence>
<comment type="similarity">
    <text evidence="7">Belongs to the TIM14 family.</text>
</comment>
<feature type="domain" description="J" evidence="9">
    <location>
        <begin position="54"/>
        <end position="113"/>
    </location>
</feature>
<dbReference type="PANTHER" id="PTHR12763">
    <property type="match status" value="1"/>
</dbReference>
<dbReference type="EMBL" id="JANCYW010000005">
    <property type="protein sequence ID" value="KAK4535441.1"/>
    <property type="molecule type" value="Genomic_DNA"/>
</dbReference>
<dbReference type="Gene3D" id="1.10.287.110">
    <property type="entry name" value="DnaJ domain"/>
    <property type="match status" value="1"/>
</dbReference>
<dbReference type="InterPro" id="IPR036869">
    <property type="entry name" value="J_dom_sf"/>
</dbReference>
<name>A0AAV9ITM5_CYACA</name>
<dbReference type="GO" id="GO:0001671">
    <property type="term" value="F:ATPase activator activity"/>
    <property type="evidence" value="ECO:0007669"/>
    <property type="project" value="TreeGrafter"/>
</dbReference>
<evidence type="ECO:0000259" key="9">
    <source>
        <dbReference type="PROSITE" id="PS50076"/>
    </source>
</evidence>
<dbReference type="SMART" id="SM00271">
    <property type="entry name" value="DnaJ"/>
    <property type="match status" value="1"/>
</dbReference>
<gene>
    <name evidence="10" type="ORF">CDCA_CDCA05G1466</name>
</gene>
<dbReference type="Pfam" id="PF03656">
    <property type="entry name" value="Pam16"/>
    <property type="match status" value="1"/>
</dbReference>
<evidence type="ECO:0000256" key="4">
    <source>
        <dbReference type="ARBA" id="ARBA00022989"/>
    </source>
</evidence>
<organism evidence="10 11">
    <name type="scientific">Cyanidium caldarium</name>
    <name type="common">Red alga</name>
    <dbReference type="NCBI Taxonomy" id="2771"/>
    <lineage>
        <taxon>Eukaryota</taxon>
        <taxon>Rhodophyta</taxon>
        <taxon>Bangiophyceae</taxon>
        <taxon>Cyanidiales</taxon>
        <taxon>Cyanidiaceae</taxon>
        <taxon>Cyanidium</taxon>
    </lineage>
</organism>
<protein>
    <recommendedName>
        <fullName evidence="9">J domain-containing protein</fullName>
    </recommendedName>
</protein>
<dbReference type="Proteomes" id="UP001301350">
    <property type="component" value="Unassembled WGS sequence"/>
</dbReference>
<keyword evidence="3" id="KW-0999">Mitochondrion inner membrane</keyword>
<comment type="subcellular location">
    <subcellularLocation>
        <location evidence="1">Mitochondrion inner membrane</location>
        <topology evidence="1">Single-pass membrane protein</topology>
    </subcellularLocation>
</comment>
<dbReference type="GO" id="GO:0001405">
    <property type="term" value="C:PAM complex, Tim23 associated import motor"/>
    <property type="evidence" value="ECO:0007669"/>
    <property type="project" value="TreeGrafter"/>
</dbReference>
<accession>A0AAV9ITM5</accession>
<evidence type="ECO:0000256" key="1">
    <source>
        <dbReference type="ARBA" id="ARBA00004434"/>
    </source>
</evidence>
<dbReference type="SUPFAM" id="SSF46565">
    <property type="entry name" value="Chaperone J-domain"/>
    <property type="match status" value="1"/>
</dbReference>
<dbReference type="GO" id="GO:0030150">
    <property type="term" value="P:protein import into mitochondrial matrix"/>
    <property type="evidence" value="ECO:0007669"/>
    <property type="project" value="TreeGrafter"/>
</dbReference>
<sequence length="113" mass="11966">MATPVMVGLAAAGAALAARAAVRAWQALQGMPARPSFPRAFLQNGFEATMSRAEALHILGLREGASRDKIREAHRRLMRINHPDAGGSAYLATKVNEAKDVLLGAGRRATSGF</sequence>
<evidence type="ECO:0000256" key="6">
    <source>
        <dbReference type="ARBA" id="ARBA00023136"/>
    </source>
</evidence>
<comment type="caution">
    <text evidence="10">The sequence shown here is derived from an EMBL/GenBank/DDBJ whole genome shotgun (WGS) entry which is preliminary data.</text>
</comment>
<evidence type="ECO:0000256" key="7">
    <source>
        <dbReference type="ARBA" id="ARBA00038105"/>
    </source>
</evidence>
<keyword evidence="8" id="KW-0732">Signal</keyword>
<evidence type="ECO:0000256" key="3">
    <source>
        <dbReference type="ARBA" id="ARBA00022792"/>
    </source>
</evidence>
<dbReference type="InterPro" id="IPR001623">
    <property type="entry name" value="DnaJ_domain"/>
</dbReference>
<evidence type="ECO:0000256" key="5">
    <source>
        <dbReference type="ARBA" id="ARBA00023128"/>
    </source>
</evidence>
<dbReference type="PANTHER" id="PTHR12763:SF28">
    <property type="entry name" value="GEO10507P1-RELATED"/>
    <property type="match status" value="1"/>
</dbReference>
<proteinExistence type="inferred from homology"/>
<keyword evidence="5" id="KW-0496">Mitochondrion</keyword>
<dbReference type="FunFam" id="1.10.287.110:FF:000001">
    <property type="entry name" value="Import inner membrane translocase subunit tim14"/>
    <property type="match status" value="1"/>
</dbReference>
<evidence type="ECO:0000256" key="2">
    <source>
        <dbReference type="ARBA" id="ARBA00022692"/>
    </source>
</evidence>
<dbReference type="AlphaFoldDB" id="A0AAV9ITM5"/>
<keyword evidence="11" id="KW-1185">Reference proteome</keyword>
<feature type="signal peptide" evidence="8">
    <location>
        <begin position="1"/>
        <end position="17"/>
    </location>
</feature>
<evidence type="ECO:0000313" key="11">
    <source>
        <dbReference type="Proteomes" id="UP001301350"/>
    </source>
</evidence>
<keyword evidence="6" id="KW-0472">Membrane</keyword>
<keyword evidence="2" id="KW-0812">Transmembrane</keyword>
<dbReference type="CDD" id="cd06257">
    <property type="entry name" value="DnaJ"/>
    <property type="match status" value="1"/>
</dbReference>
<reference evidence="10 11" key="1">
    <citation type="submission" date="2022-07" db="EMBL/GenBank/DDBJ databases">
        <title>Genome-wide signatures of adaptation to extreme environments.</title>
        <authorList>
            <person name="Cho C.H."/>
            <person name="Yoon H.S."/>
        </authorList>
    </citation>
    <scope>NUCLEOTIDE SEQUENCE [LARGE SCALE GENOMIC DNA]</scope>
    <source>
        <strain evidence="10 11">DBV 063 E5</strain>
    </source>
</reference>
<evidence type="ECO:0000313" key="10">
    <source>
        <dbReference type="EMBL" id="KAK4535441.1"/>
    </source>
</evidence>
<feature type="chain" id="PRO_5043933901" description="J domain-containing protein" evidence="8">
    <location>
        <begin position="18"/>
        <end position="113"/>
    </location>
</feature>
<dbReference type="PROSITE" id="PS50076">
    <property type="entry name" value="DNAJ_2"/>
    <property type="match status" value="1"/>
</dbReference>